<dbReference type="PANTHER" id="PTHR30015">
    <property type="entry name" value="MRR RESTRICTION SYSTEM PROTEIN"/>
    <property type="match status" value="1"/>
</dbReference>
<dbReference type="InterPro" id="IPR025745">
    <property type="entry name" value="Mrr-like_N_dom"/>
</dbReference>
<protein>
    <submittedName>
        <fullName evidence="3">Restriction endonuclease</fullName>
    </submittedName>
</protein>
<keyword evidence="4" id="KW-1185">Reference proteome</keyword>
<keyword evidence="3" id="KW-0255">Endonuclease</keyword>
<feature type="domain" description="Restriction endonuclease type IV Mrr" evidence="1">
    <location>
        <begin position="158"/>
        <end position="275"/>
    </location>
</feature>
<evidence type="ECO:0000313" key="3">
    <source>
        <dbReference type="EMBL" id="GAA1939099.1"/>
    </source>
</evidence>
<sequence>MIPDFQALMRPVLELTSDGAVHPMKQVIDDLGAEFDVSDDERAELIPSGQRRFDNKAHWAVSHLFQAGLLERPLRAHIRITDRGRQALVEIPERIDVKALGRYPEYVAFRSRSRIRKADLSSNPTAETDDRSPLELAQAAEAENRAAVEGEILERVLAVSPRDFEVLVIKLLSKMGYGQHGVVEHSGQPGDRGIDGIISQDPLGLDRIYIQAKRYNGTVVQRPEIQKFVGALMGAQGDRGVFITSSRFTQGAIEEARRVNARIELIDGDRLAQLMVRHEVGVQADAPIVLYRVDEDFFEAL</sequence>
<keyword evidence="3" id="KW-0540">Nuclease</keyword>
<organism evidence="3 4">
    <name type="scientific">Agromyces allii</name>
    <dbReference type="NCBI Taxonomy" id="393607"/>
    <lineage>
        <taxon>Bacteria</taxon>
        <taxon>Bacillati</taxon>
        <taxon>Actinomycetota</taxon>
        <taxon>Actinomycetes</taxon>
        <taxon>Micrococcales</taxon>
        <taxon>Microbacteriaceae</taxon>
        <taxon>Agromyces</taxon>
    </lineage>
</organism>
<comment type="caution">
    <text evidence="3">The sequence shown here is derived from an EMBL/GenBank/DDBJ whole genome shotgun (WGS) entry which is preliminary data.</text>
</comment>
<dbReference type="Gene3D" id="3.40.1350.10">
    <property type="match status" value="1"/>
</dbReference>
<dbReference type="Proteomes" id="UP001499954">
    <property type="component" value="Unassembled WGS sequence"/>
</dbReference>
<dbReference type="PANTHER" id="PTHR30015:SF7">
    <property type="entry name" value="TYPE IV METHYL-DIRECTED RESTRICTION ENZYME ECOKMRR"/>
    <property type="match status" value="1"/>
</dbReference>
<evidence type="ECO:0000259" key="2">
    <source>
        <dbReference type="Pfam" id="PF14338"/>
    </source>
</evidence>
<gene>
    <name evidence="3" type="ORF">GCM10009717_01850</name>
</gene>
<dbReference type="EMBL" id="BAAAMK010000001">
    <property type="protein sequence ID" value="GAA1939099.1"/>
    <property type="molecule type" value="Genomic_DNA"/>
</dbReference>
<dbReference type="GO" id="GO:0004519">
    <property type="term" value="F:endonuclease activity"/>
    <property type="evidence" value="ECO:0007669"/>
    <property type="project" value="UniProtKB-KW"/>
</dbReference>
<evidence type="ECO:0000313" key="4">
    <source>
        <dbReference type="Proteomes" id="UP001499954"/>
    </source>
</evidence>
<reference evidence="3 4" key="1">
    <citation type="journal article" date="2019" name="Int. J. Syst. Evol. Microbiol.">
        <title>The Global Catalogue of Microorganisms (GCM) 10K type strain sequencing project: providing services to taxonomists for standard genome sequencing and annotation.</title>
        <authorList>
            <consortium name="The Broad Institute Genomics Platform"/>
            <consortium name="The Broad Institute Genome Sequencing Center for Infectious Disease"/>
            <person name="Wu L."/>
            <person name="Ma J."/>
        </authorList>
    </citation>
    <scope>NUCLEOTIDE SEQUENCE [LARGE SCALE GENOMIC DNA]</scope>
    <source>
        <strain evidence="3 4">JCM 13584</strain>
    </source>
</reference>
<name>A0ABN2PZ10_9MICO</name>
<proteinExistence type="predicted"/>
<dbReference type="InterPro" id="IPR011856">
    <property type="entry name" value="tRNA_endonuc-like_dom_sf"/>
</dbReference>
<dbReference type="InterPro" id="IPR007560">
    <property type="entry name" value="Restrct_endonuc_IV_Mrr"/>
</dbReference>
<dbReference type="InterPro" id="IPR052906">
    <property type="entry name" value="Type_IV_Methyl-Rstrct_Enzyme"/>
</dbReference>
<evidence type="ECO:0000259" key="1">
    <source>
        <dbReference type="Pfam" id="PF04471"/>
    </source>
</evidence>
<dbReference type="RefSeq" id="WP_211373490.1">
    <property type="nucleotide sequence ID" value="NZ_BAAAMK010000001.1"/>
</dbReference>
<feature type="domain" description="Restriction system protein Mrr-like N-terminal" evidence="2">
    <location>
        <begin position="5"/>
        <end position="88"/>
    </location>
</feature>
<accession>A0ABN2PZ10</accession>
<dbReference type="InterPro" id="IPR011335">
    <property type="entry name" value="Restrct_endonuc-II-like"/>
</dbReference>
<dbReference type="Pfam" id="PF04471">
    <property type="entry name" value="Mrr_cat"/>
    <property type="match status" value="1"/>
</dbReference>
<dbReference type="SUPFAM" id="SSF52980">
    <property type="entry name" value="Restriction endonuclease-like"/>
    <property type="match status" value="1"/>
</dbReference>
<dbReference type="Pfam" id="PF14338">
    <property type="entry name" value="Mrr_N"/>
    <property type="match status" value="1"/>
</dbReference>
<keyword evidence="3" id="KW-0378">Hydrolase</keyword>